<accession>A0ABD0KCT2</accession>
<dbReference type="Proteomes" id="UP001519460">
    <property type="component" value="Unassembled WGS sequence"/>
</dbReference>
<dbReference type="EMBL" id="JACVVK020000202">
    <property type="protein sequence ID" value="KAK7484944.1"/>
    <property type="molecule type" value="Genomic_DNA"/>
</dbReference>
<evidence type="ECO:0000313" key="1">
    <source>
        <dbReference type="EMBL" id="KAK7484944.1"/>
    </source>
</evidence>
<keyword evidence="2" id="KW-1185">Reference proteome</keyword>
<reference evidence="1 2" key="1">
    <citation type="journal article" date="2023" name="Sci. Data">
        <title>Genome assembly of the Korean intertidal mud-creeper Batillaria attramentaria.</title>
        <authorList>
            <person name="Patra A.K."/>
            <person name="Ho P.T."/>
            <person name="Jun S."/>
            <person name="Lee S.J."/>
            <person name="Kim Y."/>
            <person name="Won Y.J."/>
        </authorList>
    </citation>
    <scope>NUCLEOTIDE SEQUENCE [LARGE SCALE GENOMIC DNA]</scope>
    <source>
        <strain evidence="1">Wonlab-2016</strain>
    </source>
</reference>
<proteinExistence type="predicted"/>
<gene>
    <name evidence="1" type="ORF">BaRGS_00023864</name>
</gene>
<comment type="caution">
    <text evidence="1">The sequence shown here is derived from an EMBL/GenBank/DDBJ whole genome shotgun (WGS) entry which is preliminary data.</text>
</comment>
<name>A0ABD0KCT2_9CAEN</name>
<dbReference type="AlphaFoldDB" id="A0ABD0KCT2"/>
<organism evidence="1 2">
    <name type="scientific">Batillaria attramentaria</name>
    <dbReference type="NCBI Taxonomy" id="370345"/>
    <lineage>
        <taxon>Eukaryota</taxon>
        <taxon>Metazoa</taxon>
        <taxon>Spiralia</taxon>
        <taxon>Lophotrochozoa</taxon>
        <taxon>Mollusca</taxon>
        <taxon>Gastropoda</taxon>
        <taxon>Caenogastropoda</taxon>
        <taxon>Sorbeoconcha</taxon>
        <taxon>Cerithioidea</taxon>
        <taxon>Batillariidae</taxon>
        <taxon>Batillaria</taxon>
    </lineage>
</organism>
<protein>
    <submittedName>
        <fullName evidence="1">Uncharacterized protein</fullName>
    </submittedName>
</protein>
<sequence length="161" mass="17753">MYLPLSLRAVVAPHQFVPEHPQTGEFSVVGRCQCSVCAYTRTECAFSSLSNTRGFSPSDSHFALDELSRSTLSARAKRSSIGKRRHIRDQPSSSVTVTQPYHYQLVSATRNDRVVTRFTDKHCPLPSLRHGVPVVTANDSGDNQMDGRCIAGACYVQVLVL</sequence>
<evidence type="ECO:0000313" key="2">
    <source>
        <dbReference type="Proteomes" id="UP001519460"/>
    </source>
</evidence>